<dbReference type="Proteomes" id="UP000431269">
    <property type="component" value="Chromosome"/>
</dbReference>
<keyword evidence="2" id="KW-0812">Transmembrane</keyword>
<feature type="transmembrane region" description="Helical" evidence="2">
    <location>
        <begin position="284"/>
        <end position="303"/>
    </location>
</feature>
<reference evidence="5" key="1">
    <citation type="submission" date="2019-12" db="EMBL/GenBank/DDBJ databases">
        <title>Complete genome of Terracaulis silvestris 0127_4.</title>
        <authorList>
            <person name="Vieira S."/>
            <person name="Riedel T."/>
            <person name="Sproer C."/>
            <person name="Pascual J."/>
            <person name="Boedeker C."/>
            <person name="Overmann J."/>
        </authorList>
    </citation>
    <scope>NUCLEOTIDE SEQUENCE [LARGE SCALE GENOMIC DNA]</scope>
    <source>
        <strain evidence="5">0127_4</strain>
    </source>
</reference>
<evidence type="ECO:0000256" key="2">
    <source>
        <dbReference type="SAM" id="Phobius"/>
    </source>
</evidence>
<organism evidence="4 5">
    <name type="scientific">Terricaulis silvestris</name>
    <dbReference type="NCBI Taxonomy" id="2686094"/>
    <lineage>
        <taxon>Bacteria</taxon>
        <taxon>Pseudomonadati</taxon>
        <taxon>Pseudomonadota</taxon>
        <taxon>Alphaproteobacteria</taxon>
        <taxon>Caulobacterales</taxon>
        <taxon>Caulobacteraceae</taxon>
        <taxon>Terricaulis</taxon>
    </lineage>
</organism>
<feature type="region of interest" description="Disordered" evidence="1">
    <location>
        <begin position="33"/>
        <end position="55"/>
    </location>
</feature>
<feature type="signal peptide" evidence="3">
    <location>
        <begin position="1"/>
        <end position="23"/>
    </location>
</feature>
<evidence type="ECO:0008006" key="6">
    <source>
        <dbReference type="Google" id="ProtNLM"/>
    </source>
</evidence>
<keyword evidence="2" id="KW-1133">Transmembrane helix</keyword>
<dbReference type="EMBL" id="CP047045">
    <property type="protein sequence ID" value="QGZ96851.1"/>
    <property type="molecule type" value="Genomic_DNA"/>
</dbReference>
<dbReference type="KEGG" id="tsv:DSM104635_03714"/>
<keyword evidence="3" id="KW-0732">Signal</keyword>
<accession>A0A6I6MRS2</accession>
<evidence type="ECO:0000313" key="5">
    <source>
        <dbReference type="Proteomes" id="UP000431269"/>
    </source>
</evidence>
<gene>
    <name evidence="4" type="ORF">DSM104635_03714</name>
</gene>
<dbReference type="Pfam" id="PF09935">
    <property type="entry name" value="DUF2167"/>
    <property type="match status" value="1"/>
</dbReference>
<keyword evidence="5" id="KW-1185">Reference proteome</keyword>
<feature type="chain" id="PRO_5026261612" description="Membrane-anchored protein" evidence="3">
    <location>
        <begin position="24"/>
        <end position="316"/>
    </location>
</feature>
<keyword evidence="2" id="KW-0472">Membrane</keyword>
<dbReference type="InterPro" id="IPR018682">
    <property type="entry name" value="DUF2167_membr"/>
</dbReference>
<evidence type="ECO:0000256" key="3">
    <source>
        <dbReference type="SAM" id="SignalP"/>
    </source>
</evidence>
<evidence type="ECO:0000313" key="4">
    <source>
        <dbReference type="EMBL" id="QGZ96851.1"/>
    </source>
</evidence>
<dbReference type="AlphaFoldDB" id="A0A6I6MRS2"/>
<dbReference type="RefSeq" id="WP_158767616.1">
    <property type="nucleotide sequence ID" value="NZ_CP047045.1"/>
</dbReference>
<proteinExistence type="predicted"/>
<sequence length="316" mass="32526">MRKNLTHALAAIAALLFAAPAFADGTGNAGPDVAAPPVRAQPLQPTAEPSTAAGRTGIIPLGDAGLSINVPDGYRFYSAEEAQRWLQRNNAAAPSGIVYGLLAPASTDINQPGAWATVVSYDAIGYVQPETASGLADTNFETSVRDARQTQSRTFEGFAATPAFEAAAPTLTWAERIAAPGSGAKDLRYEQKVLGRSGVAGLTSIGSADQMTEIAAAAADMQAMLSFAEGQRHQDFQPASDQVSQYSVPGLVTGVPTAQAQALAENASTTGGTGQTAFGGLSGYFPWIALGVIVLAGAGYMAMRKKGDDDEEEEAA</sequence>
<protein>
    <recommendedName>
        <fullName evidence="6">Membrane-anchored protein</fullName>
    </recommendedName>
</protein>
<name>A0A6I6MRS2_9CAUL</name>
<evidence type="ECO:0000256" key="1">
    <source>
        <dbReference type="SAM" id="MobiDB-lite"/>
    </source>
</evidence>